<proteinExistence type="predicted"/>
<dbReference type="EMBL" id="BMAO01010629">
    <property type="protein sequence ID" value="GFQ68431.1"/>
    <property type="molecule type" value="Genomic_DNA"/>
</dbReference>
<dbReference type="AlphaFoldDB" id="A0A8X6KC02"/>
<organism evidence="1 2">
    <name type="scientific">Trichonephila clavata</name>
    <name type="common">Joro spider</name>
    <name type="synonym">Nephila clavata</name>
    <dbReference type="NCBI Taxonomy" id="2740835"/>
    <lineage>
        <taxon>Eukaryota</taxon>
        <taxon>Metazoa</taxon>
        <taxon>Ecdysozoa</taxon>
        <taxon>Arthropoda</taxon>
        <taxon>Chelicerata</taxon>
        <taxon>Arachnida</taxon>
        <taxon>Araneae</taxon>
        <taxon>Araneomorphae</taxon>
        <taxon>Entelegynae</taxon>
        <taxon>Araneoidea</taxon>
        <taxon>Nephilidae</taxon>
        <taxon>Trichonephila</taxon>
    </lineage>
</organism>
<dbReference type="Proteomes" id="UP000887116">
    <property type="component" value="Unassembled WGS sequence"/>
</dbReference>
<sequence length="118" mass="13712">MRGQISLPKNRPYVAKQQLYGSGIHGFRMERLTDDTDYSSLIPPLRMMAIIQVRISFLHFCDCCFGIKLRQEKLFEKGGCVFSRPPLWRRKKIFNPSVRLVDIDHVTLRSGGRRNEDG</sequence>
<evidence type="ECO:0000313" key="2">
    <source>
        <dbReference type="Proteomes" id="UP000887116"/>
    </source>
</evidence>
<accession>A0A8X6KC02</accession>
<protein>
    <submittedName>
        <fullName evidence="1">Uncharacterized protein</fullName>
    </submittedName>
</protein>
<keyword evidence="2" id="KW-1185">Reference proteome</keyword>
<name>A0A8X6KC02_TRICU</name>
<gene>
    <name evidence="1" type="ORF">TNCT_672331</name>
</gene>
<comment type="caution">
    <text evidence="1">The sequence shown here is derived from an EMBL/GenBank/DDBJ whole genome shotgun (WGS) entry which is preliminary data.</text>
</comment>
<reference evidence="1" key="1">
    <citation type="submission" date="2020-07" db="EMBL/GenBank/DDBJ databases">
        <title>Multicomponent nature underlies the extraordinary mechanical properties of spider dragline silk.</title>
        <authorList>
            <person name="Kono N."/>
            <person name="Nakamura H."/>
            <person name="Mori M."/>
            <person name="Yoshida Y."/>
            <person name="Ohtoshi R."/>
            <person name="Malay A.D."/>
            <person name="Moran D.A.P."/>
            <person name="Tomita M."/>
            <person name="Numata K."/>
            <person name="Arakawa K."/>
        </authorList>
    </citation>
    <scope>NUCLEOTIDE SEQUENCE</scope>
</reference>
<evidence type="ECO:0000313" key="1">
    <source>
        <dbReference type="EMBL" id="GFQ68431.1"/>
    </source>
</evidence>